<proteinExistence type="predicted"/>
<dbReference type="InterPro" id="IPR046342">
    <property type="entry name" value="CBS_dom_sf"/>
</dbReference>
<dbReference type="SUPFAM" id="SSF54631">
    <property type="entry name" value="CBS-domain pair"/>
    <property type="match status" value="1"/>
</dbReference>
<dbReference type="SMART" id="SM00116">
    <property type="entry name" value="CBS"/>
    <property type="match status" value="2"/>
</dbReference>
<dbReference type="Gene3D" id="3.10.580.10">
    <property type="entry name" value="CBS-domain"/>
    <property type="match status" value="1"/>
</dbReference>
<dbReference type="PROSITE" id="PS51371">
    <property type="entry name" value="CBS"/>
    <property type="match status" value="2"/>
</dbReference>
<name>A0A7R8WW25_9CRUS</name>
<protein>
    <submittedName>
        <fullName evidence="1">Uncharacterized protein</fullName>
    </submittedName>
</protein>
<dbReference type="SUPFAM" id="SSF53697">
    <property type="entry name" value="SIS domain"/>
    <property type="match status" value="1"/>
</dbReference>
<dbReference type="PANTHER" id="PTHR42745">
    <property type="match status" value="1"/>
</dbReference>
<dbReference type="CDD" id="cd04604">
    <property type="entry name" value="CBS_pair_SIS_assoc"/>
    <property type="match status" value="1"/>
</dbReference>
<dbReference type="FunFam" id="3.10.580.10:FF:000007">
    <property type="entry name" value="Arabinose 5-phosphate isomerase"/>
    <property type="match status" value="1"/>
</dbReference>
<sequence>RMAAQANVNLDISVVKEACPHNLAPTSSTTATLALGDTLAVCLLKLRGFTADDFARSHPGGKLGRRLLLRVNDVMHSDDEIPTVLADTLLKNALLEISRKGLGFAAVVDNTNQVIGVYTDGDLRRSFEQTIDVHNTPIQQVMTSPCLTIRETELAVEALNLMDSKSINALPVVDQNQKLVGAVNMHDLLRAGVV</sequence>
<dbReference type="PANTHER" id="PTHR42745:SF1">
    <property type="entry name" value="ARABINOSE 5-PHOSPHATE ISOMERASE KDSD"/>
    <property type="match status" value="1"/>
</dbReference>
<dbReference type="OrthoDB" id="8196178at2759"/>
<dbReference type="Pfam" id="PF00571">
    <property type="entry name" value="CBS"/>
    <property type="match status" value="2"/>
</dbReference>
<dbReference type="GO" id="GO:0097367">
    <property type="term" value="F:carbohydrate derivative binding"/>
    <property type="evidence" value="ECO:0007669"/>
    <property type="project" value="InterPro"/>
</dbReference>
<accession>A0A7R8WW25</accession>
<reference evidence="1" key="1">
    <citation type="submission" date="2020-11" db="EMBL/GenBank/DDBJ databases">
        <authorList>
            <person name="Tran Van P."/>
        </authorList>
    </citation>
    <scope>NUCLEOTIDE SEQUENCE</scope>
</reference>
<dbReference type="GO" id="GO:1901135">
    <property type="term" value="P:carbohydrate derivative metabolic process"/>
    <property type="evidence" value="ECO:0007669"/>
    <property type="project" value="InterPro"/>
</dbReference>
<feature type="non-terminal residue" evidence="1">
    <location>
        <position position="1"/>
    </location>
</feature>
<dbReference type="NCBIfam" id="TIGR00393">
    <property type="entry name" value="kpsF"/>
    <property type="match status" value="1"/>
</dbReference>
<dbReference type="Gene3D" id="3.40.50.10490">
    <property type="entry name" value="Glucose-6-phosphate isomerase like protein, domain 1"/>
    <property type="match status" value="1"/>
</dbReference>
<organism evidence="1">
    <name type="scientific">Cyprideis torosa</name>
    <dbReference type="NCBI Taxonomy" id="163714"/>
    <lineage>
        <taxon>Eukaryota</taxon>
        <taxon>Metazoa</taxon>
        <taxon>Ecdysozoa</taxon>
        <taxon>Arthropoda</taxon>
        <taxon>Crustacea</taxon>
        <taxon>Oligostraca</taxon>
        <taxon>Ostracoda</taxon>
        <taxon>Podocopa</taxon>
        <taxon>Podocopida</taxon>
        <taxon>Cytherocopina</taxon>
        <taxon>Cytheroidea</taxon>
        <taxon>Cytherideidae</taxon>
        <taxon>Cyprideis</taxon>
    </lineage>
</organism>
<dbReference type="GO" id="GO:0016853">
    <property type="term" value="F:isomerase activity"/>
    <property type="evidence" value="ECO:0007669"/>
    <property type="project" value="InterPro"/>
</dbReference>
<dbReference type="InterPro" id="IPR050986">
    <property type="entry name" value="GutQ/KpsF_isomerases"/>
</dbReference>
<gene>
    <name evidence="1" type="ORF">CTOB1V02_LOCUS17119</name>
</gene>
<evidence type="ECO:0000313" key="1">
    <source>
        <dbReference type="EMBL" id="CAD7239304.1"/>
    </source>
</evidence>
<dbReference type="EMBL" id="OB721560">
    <property type="protein sequence ID" value="CAD7239304.1"/>
    <property type="molecule type" value="Genomic_DNA"/>
</dbReference>
<dbReference type="InterPro" id="IPR000644">
    <property type="entry name" value="CBS_dom"/>
</dbReference>
<dbReference type="GO" id="GO:0005975">
    <property type="term" value="P:carbohydrate metabolic process"/>
    <property type="evidence" value="ECO:0007669"/>
    <property type="project" value="InterPro"/>
</dbReference>
<dbReference type="InterPro" id="IPR004800">
    <property type="entry name" value="KdsD/KpsF-type"/>
</dbReference>
<dbReference type="AlphaFoldDB" id="A0A7R8WW25"/>
<dbReference type="InterPro" id="IPR046348">
    <property type="entry name" value="SIS_dom_sf"/>
</dbReference>